<proteinExistence type="inferred from homology"/>
<dbReference type="NCBIfam" id="TIGR00306">
    <property type="entry name" value="apgM"/>
    <property type="match status" value="1"/>
</dbReference>
<dbReference type="SUPFAM" id="SSF53649">
    <property type="entry name" value="Alkaline phosphatase-like"/>
    <property type="match status" value="1"/>
</dbReference>
<evidence type="ECO:0000256" key="2">
    <source>
        <dbReference type="ARBA" id="ARBA00002315"/>
    </source>
</evidence>
<evidence type="ECO:0000313" key="10">
    <source>
        <dbReference type="Proteomes" id="UP000007030"/>
    </source>
</evidence>
<dbReference type="eggNOG" id="COG3635">
    <property type="taxonomic scope" value="Bacteria"/>
</dbReference>
<protein>
    <recommendedName>
        <fullName evidence="6">Probable 2,3-bisphosphoglycerate-independent phosphoglycerate mutase</fullName>
        <shortName evidence="6">BPG-independent PGAM</shortName>
        <shortName evidence="6">Phosphoglyceromutase</shortName>
        <shortName evidence="6">aPGAM</shortName>
        <ecNumber evidence="6">5.4.2.12</ecNumber>
    </recommendedName>
</protein>
<dbReference type="GO" id="GO:0006096">
    <property type="term" value="P:glycolytic process"/>
    <property type="evidence" value="ECO:0007669"/>
    <property type="project" value="UniProtKB-UniRule"/>
</dbReference>
<dbReference type="InterPro" id="IPR023665">
    <property type="entry name" value="ApgAM_prokaryotes"/>
</dbReference>
<dbReference type="InterPro" id="IPR042253">
    <property type="entry name" value="Pglycerate_mutase_ApgM_sf"/>
</dbReference>
<dbReference type="NCBIfam" id="NF003160">
    <property type="entry name" value="PRK04135.1"/>
    <property type="match status" value="1"/>
</dbReference>
<sequence>MLDLLPHIAELSRKTPSKILLVVLDGVGGLPQTPGGPTELAAARTPNLDALAQRSALGLLTPVHPGLAPGSGPGHLALFGYDPFTYQVGRGALSAIGIGAEFGPGDVAVRGNFATLAPDRTVQDRRAGRPSTEENRRVLQKLQARISEIDGVQIRLYTESEHRFVLVLSGENLGDRVQDTDPQRTGVPPLEALPESPEDAASAKTARVLNRFTQLAEEALKDEPQINGVLLRGASKRPAFPQMQEVYKLTPAAIASYPMYRGVAALVGMQPLEVRGEGDAPEEKLEALKAHWEAFDFFYLHFKKTDSTGEDGDFAAKVARIEAFDALLPELLALKPDVLAITGDHSTPAVLKAHSWHPVPLLLYGPYLRNDTATRFTEDEARKGSLGHLRGVELMPLLLAHAGKLQKYGA</sequence>
<evidence type="ECO:0000259" key="8">
    <source>
        <dbReference type="Pfam" id="PF01676"/>
    </source>
</evidence>
<evidence type="ECO:0000256" key="7">
    <source>
        <dbReference type="SAM" id="MobiDB-lite"/>
    </source>
</evidence>
<name>F2NLT8_MARHT</name>
<dbReference type="Pfam" id="PF10143">
    <property type="entry name" value="PhosphMutase"/>
    <property type="match status" value="1"/>
</dbReference>
<evidence type="ECO:0000256" key="3">
    <source>
        <dbReference type="ARBA" id="ARBA00005524"/>
    </source>
</evidence>
<dbReference type="CDD" id="cd16011">
    <property type="entry name" value="iPGM_like"/>
    <property type="match status" value="1"/>
</dbReference>
<dbReference type="KEGG" id="mhd:Marky_0155"/>
<gene>
    <name evidence="6" type="primary">apgM</name>
    <name evidence="9" type="ordered locus">Marky_0155</name>
</gene>
<dbReference type="EMBL" id="CP002630">
    <property type="protein sequence ID" value="AEB10918.1"/>
    <property type="molecule type" value="Genomic_DNA"/>
</dbReference>
<dbReference type="InterPro" id="IPR004456">
    <property type="entry name" value="Pglycerate_mutase_ApgM"/>
</dbReference>
<feature type="region of interest" description="Disordered" evidence="7">
    <location>
        <begin position="176"/>
        <end position="198"/>
    </location>
</feature>
<keyword evidence="4 6" id="KW-0324">Glycolysis</keyword>
<dbReference type="HOGENOM" id="CLU_034906_2_0_0"/>
<evidence type="ECO:0000256" key="6">
    <source>
        <dbReference type="HAMAP-Rule" id="MF_01402"/>
    </source>
</evidence>
<reference evidence="9 10" key="1">
    <citation type="journal article" date="2012" name="Stand. Genomic Sci.">
        <title>Complete genome sequence of the aerobic, heterotroph Marinithermus hydrothermalis type strain (T1(T)) from a deep-sea hydrothermal vent chimney.</title>
        <authorList>
            <person name="Copeland A."/>
            <person name="Gu W."/>
            <person name="Yasawong M."/>
            <person name="Lapidus A."/>
            <person name="Lucas S."/>
            <person name="Deshpande S."/>
            <person name="Pagani I."/>
            <person name="Tapia R."/>
            <person name="Cheng J.F."/>
            <person name="Goodwin L.A."/>
            <person name="Pitluck S."/>
            <person name="Liolios K."/>
            <person name="Ivanova N."/>
            <person name="Mavromatis K."/>
            <person name="Mikhailova N."/>
            <person name="Pati A."/>
            <person name="Chen A."/>
            <person name="Palaniappan K."/>
            <person name="Land M."/>
            <person name="Pan C."/>
            <person name="Brambilla E.M."/>
            <person name="Rohde M."/>
            <person name="Tindall B.J."/>
            <person name="Sikorski J."/>
            <person name="Goker M."/>
            <person name="Detter J.C."/>
            <person name="Bristow J."/>
            <person name="Eisen J.A."/>
            <person name="Markowitz V."/>
            <person name="Hugenholtz P."/>
            <person name="Kyrpides N.C."/>
            <person name="Klenk H.P."/>
            <person name="Woyke T."/>
        </authorList>
    </citation>
    <scope>NUCLEOTIDE SEQUENCE [LARGE SCALE GENOMIC DNA]</scope>
    <source>
        <strain evidence="10">DSM 14884 / JCM 11576 / T1</strain>
    </source>
</reference>
<keyword evidence="10" id="KW-1185">Reference proteome</keyword>
<dbReference type="RefSeq" id="WP_013702973.1">
    <property type="nucleotide sequence ID" value="NC_015387.1"/>
</dbReference>
<dbReference type="PANTHER" id="PTHR31209:SF0">
    <property type="entry name" value="METALLOENZYME DOMAIN-CONTAINING PROTEIN"/>
    <property type="match status" value="1"/>
</dbReference>
<dbReference type="Gene3D" id="3.40.720.10">
    <property type="entry name" value="Alkaline Phosphatase, subunit A"/>
    <property type="match status" value="2"/>
</dbReference>
<evidence type="ECO:0000256" key="4">
    <source>
        <dbReference type="ARBA" id="ARBA00023152"/>
    </source>
</evidence>
<dbReference type="InterPro" id="IPR006124">
    <property type="entry name" value="Metalloenzyme"/>
</dbReference>
<comment type="catalytic activity">
    <reaction evidence="1 6">
        <text>(2R)-2-phosphoglycerate = (2R)-3-phosphoglycerate</text>
        <dbReference type="Rhea" id="RHEA:15901"/>
        <dbReference type="ChEBI" id="CHEBI:58272"/>
        <dbReference type="ChEBI" id="CHEBI:58289"/>
        <dbReference type="EC" id="5.4.2.12"/>
    </reaction>
</comment>
<evidence type="ECO:0000256" key="1">
    <source>
        <dbReference type="ARBA" id="ARBA00000370"/>
    </source>
</evidence>
<keyword evidence="5 6" id="KW-0413">Isomerase</keyword>
<dbReference type="UniPathway" id="UPA00109">
    <property type="reaction ID" value="UER00186"/>
</dbReference>
<accession>F2NLT8</accession>
<evidence type="ECO:0000256" key="5">
    <source>
        <dbReference type="ARBA" id="ARBA00023235"/>
    </source>
</evidence>
<dbReference type="EC" id="5.4.2.12" evidence="6"/>
<organism evidence="9 10">
    <name type="scientific">Marinithermus hydrothermalis (strain DSM 14884 / JCM 11576 / T1)</name>
    <dbReference type="NCBI Taxonomy" id="869210"/>
    <lineage>
        <taxon>Bacteria</taxon>
        <taxon>Thermotogati</taxon>
        <taxon>Deinococcota</taxon>
        <taxon>Deinococci</taxon>
        <taxon>Thermales</taxon>
        <taxon>Thermaceae</taxon>
        <taxon>Marinithermus</taxon>
    </lineage>
</organism>
<comment type="function">
    <text evidence="2 6">Catalyzes the interconversion of 2-phosphoglycerate and 3-phosphoglycerate.</text>
</comment>
<dbReference type="InterPro" id="IPR017850">
    <property type="entry name" value="Alkaline_phosphatase_core_sf"/>
</dbReference>
<dbReference type="Gene3D" id="3.30.70.2130">
    <property type="entry name" value="Metalloenzyme domain"/>
    <property type="match status" value="1"/>
</dbReference>
<dbReference type="STRING" id="869210.Marky_0155"/>
<feature type="domain" description="Metalloenzyme" evidence="8">
    <location>
        <begin position="18"/>
        <end position="399"/>
    </location>
</feature>
<comment type="similarity">
    <text evidence="3 6">Belongs to the BPG-independent phosphoglycerate mutase family. A-PGAM subfamily.</text>
</comment>
<dbReference type="HAMAP" id="MF_01402_B">
    <property type="entry name" value="ApgM_B"/>
    <property type="match status" value="1"/>
</dbReference>
<dbReference type="PANTHER" id="PTHR31209">
    <property type="entry name" value="COFACTOR-INDEPENDENT PHOSPHOGLYCERATE MUTASE"/>
    <property type="match status" value="1"/>
</dbReference>
<dbReference type="GO" id="GO:0004619">
    <property type="term" value="F:phosphoglycerate mutase activity"/>
    <property type="evidence" value="ECO:0007669"/>
    <property type="project" value="UniProtKB-UniRule"/>
</dbReference>
<dbReference type="PIRSF" id="PIRSF006392">
    <property type="entry name" value="IPGAM_arch"/>
    <property type="match status" value="1"/>
</dbReference>
<evidence type="ECO:0000313" key="9">
    <source>
        <dbReference type="EMBL" id="AEB10918.1"/>
    </source>
</evidence>
<dbReference type="Proteomes" id="UP000007030">
    <property type="component" value="Chromosome"/>
</dbReference>
<comment type="pathway">
    <text evidence="6">Carbohydrate degradation; glycolysis; pyruvate from D-glyceraldehyde 3-phosphate: step 3/5.</text>
</comment>
<dbReference type="Pfam" id="PF01676">
    <property type="entry name" value="Metalloenzyme"/>
    <property type="match status" value="1"/>
</dbReference>
<dbReference type="AlphaFoldDB" id="F2NLT8"/>
<dbReference type="GO" id="GO:0046872">
    <property type="term" value="F:metal ion binding"/>
    <property type="evidence" value="ECO:0007669"/>
    <property type="project" value="InterPro"/>
</dbReference>